<dbReference type="EMBL" id="CAJOBE010001994">
    <property type="protein sequence ID" value="CAF3790925.1"/>
    <property type="molecule type" value="Genomic_DNA"/>
</dbReference>
<reference evidence="2" key="1">
    <citation type="submission" date="2021-02" db="EMBL/GenBank/DDBJ databases">
        <authorList>
            <person name="Nowell W R."/>
        </authorList>
    </citation>
    <scope>NUCLEOTIDE SEQUENCE</scope>
</reference>
<evidence type="ECO:0000313" key="3">
    <source>
        <dbReference type="EMBL" id="CAF3790925.1"/>
    </source>
</evidence>
<dbReference type="EMBL" id="CAJNOO010003775">
    <property type="protein sequence ID" value="CAF1354251.1"/>
    <property type="molecule type" value="Genomic_DNA"/>
</dbReference>
<sequence>MSHKHASDIISTEDLLSSIITNESETTNNKIRALIIVPGGGGKTTLVNCLQSTNINCADIDYYWDQEKEKEYINKLTFEWKNACLDIKNREKRHQIEDEYVLLKSILSKEKWSNEYMLDILFVQTFKQASLLMDKTCFSLNLLPTIKLHHHNLNLRSSSIEHAPDDFDVCIRQWKENEQHKPYVLYDNFEEFQHIASLFHQFVLSKR</sequence>
<dbReference type="Proteomes" id="UP000663823">
    <property type="component" value="Unassembled WGS sequence"/>
</dbReference>
<proteinExistence type="predicted"/>
<gene>
    <name evidence="3" type="ORF">FNK824_LOCUS14435</name>
    <name evidence="4" type="ORF">OTI717_LOCUS23246</name>
    <name evidence="1" type="ORF">RFH988_LOCUS32469</name>
    <name evidence="2" type="ORF">SEV965_LOCUS30297</name>
</gene>
<accession>A0A815JGE5</accession>
<evidence type="ECO:0000313" key="1">
    <source>
        <dbReference type="EMBL" id="CAF1354251.1"/>
    </source>
</evidence>
<protein>
    <submittedName>
        <fullName evidence="2">Uncharacterized protein</fullName>
    </submittedName>
</protein>
<dbReference type="EMBL" id="CAJNOU010003235">
    <property type="protein sequence ID" value="CAF1378742.1"/>
    <property type="molecule type" value="Genomic_DNA"/>
</dbReference>
<comment type="caution">
    <text evidence="2">The sequence shown here is derived from an EMBL/GenBank/DDBJ whole genome shotgun (WGS) entry which is preliminary data.</text>
</comment>
<dbReference type="Proteomes" id="UP000663882">
    <property type="component" value="Unassembled WGS sequence"/>
</dbReference>
<evidence type="ECO:0000313" key="5">
    <source>
        <dbReference type="Proteomes" id="UP000663889"/>
    </source>
</evidence>
<organism evidence="2 5">
    <name type="scientific">Rotaria sordida</name>
    <dbReference type="NCBI Taxonomy" id="392033"/>
    <lineage>
        <taxon>Eukaryota</taxon>
        <taxon>Metazoa</taxon>
        <taxon>Spiralia</taxon>
        <taxon>Gnathifera</taxon>
        <taxon>Rotifera</taxon>
        <taxon>Eurotatoria</taxon>
        <taxon>Bdelloidea</taxon>
        <taxon>Philodinida</taxon>
        <taxon>Philodinidae</taxon>
        <taxon>Rotaria</taxon>
    </lineage>
</organism>
<name>A0A815JGE5_9BILA</name>
<dbReference type="AlphaFoldDB" id="A0A815JGE5"/>
<evidence type="ECO:0000313" key="4">
    <source>
        <dbReference type="EMBL" id="CAF3890497.1"/>
    </source>
</evidence>
<dbReference type="OrthoDB" id="10409043at2759"/>
<dbReference type="Proteomes" id="UP000663889">
    <property type="component" value="Unassembled WGS sequence"/>
</dbReference>
<evidence type="ECO:0000313" key="2">
    <source>
        <dbReference type="EMBL" id="CAF1378742.1"/>
    </source>
</evidence>
<dbReference type="EMBL" id="CAJOAX010004116">
    <property type="protein sequence ID" value="CAF3890497.1"/>
    <property type="molecule type" value="Genomic_DNA"/>
</dbReference>
<dbReference type="Proteomes" id="UP000663874">
    <property type="component" value="Unassembled WGS sequence"/>
</dbReference>